<dbReference type="PROSITE" id="PS00524">
    <property type="entry name" value="SMB_1"/>
    <property type="match status" value="7"/>
</dbReference>
<dbReference type="InterPro" id="IPR035914">
    <property type="entry name" value="Sperma_CUB_dom_sf"/>
</dbReference>
<accession>M3ZL08</accession>
<name>M3ZL08_XIPMA</name>
<dbReference type="InterPro" id="IPR036024">
    <property type="entry name" value="Somatomedin_B-like_dom_sf"/>
</dbReference>
<keyword evidence="8" id="KW-1185">Reference proteome</keyword>
<reference evidence="8" key="2">
    <citation type="journal article" date="2013" name="Nat. Genet.">
        <title>The genome of the platyfish, Xiphophorus maculatus, provides insights into evolutionary adaptation and several complex traits.</title>
        <authorList>
            <person name="Schartl M."/>
            <person name="Walter R.B."/>
            <person name="Shen Y."/>
            <person name="Garcia T."/>
            <person name="Catchen J."/>
            <person name="Amores A."/>
            <person name="Braasch I."/>
            <person name="Chalopin D."/>
            <person name="Volff J.N."/>
            <person name="Lesch K.P."/>
            <person name="Bisazza A."/>
            <person name="Minx P."/>
            <person name="Hillier L."/>
            <person name="Wilson R.K."/>
            <person name="Fuerstenberg S."/>
            <person name="Boore J."/>
            <person name="Searle S."/>
            <person name="Postlethwait J.H."/>
            <person name="Warren W.C."/>
        </authorList>
    </citation>
    <scope>NUCLEOTIDE SEQUENCE [LARGE SCALE GENOMIC DNA]</scope>
    <source>
        <strain evidence="8">JP 163 A</strain>
    </source>
</reference>
<dbReference type="PROSITE" id="PS50958">
    <property type="entry name" value="SMB_2"/>
    <property type="match status" value="7"/>
</dbReference>
<dbReference type="PROSITE" id="PS01180">
    <property type="entry name" value="CUB"/>
    <property type="match status" value="1"/>
</dbReference>
<reference evidence="7" key="3">
    <citation type="submission" date="2025-08" db="UniProtKB">
        <authorList>
            <consortium name="Ensembl"/>
        </authorList>
    </citation>
    <scope>IDENTIFICATION</scope>
    <source>
        <strain evidence="7">JP 163 A</strain>
    </source>
</reference>
<dbReference type="SUPFAM" id="SSF49854">
    <property type="entry name" value="Spermadhesin, CUB domain"/>
    <property type="match status" value="1"/>
</dbReference>
<feature type="domain" description="SMB" evidence="5">
    <location>
        <begin position="177"/>
        <end position="218"/>
    </location>
</feature>
<dbReference type="OMA" id="YCGYTDT"/>
<evidence type="ECO:0000256" key="2">
    <source>
        <dbReference type="ARBA" id="ARBA00023157"/>
    </source>
</evidence>
<evidence type="ECO:0000256" key="1">
    <source>
        <dbReference type="ARBA" id="ARBA00022737"/>
    </source>
</evidence>
<organism evidence="7 8">
    <name type="scientific">Xiphophorus maculatus</name>
    <name type="common">Southern platyfish</name>
    <name type="synonym">Platypoecilus maculatus</name>
    <dbReference type="NCBI Taxonomy" id="8083"/>
    <lineage>
        <taxon>Eukaryota</taxon>
        <taxon>Metazoa</taxon>
        <taxon>Chordata</taxon>
        <taxon>Craniata</taxon>
        <taxon>Vertebrata</taxon>
        <taxon>Euteleostomi</taxon>
        <taxon>Actinopterygii</taxon>
        <taxon>Neopterygii</taxon>
        <taxon>Teleostei</taxon>
        <taxon>Neoteleostei</taxon>
        <taxon>Acanthomorphata</taxon>
        <taxon>Ovalentaria</taxon>
        <taxon>Atherinomorphae</taxon>
        <taxon>Cyprinodontiformes</taxon>
        <taxon>Poeciliidae</taxon>
        <taxon>Poeciliinae</taxon>
        <taxon>Xiphophorus</taxon>
    </lineage>
</organism>
<dbReference type="AlphaFoldDB" id="M3ZL08"/>
<feature type="domain" description="SMB" evidence="5">
    <location>
        <begin position="83"/>
        <end position="124"/>
    </location>
</feature>
<dbReference type="SMART" id="SM00042">
    <property type="entry name" value="CUB"/>
    <property type="match status" value="1"/>
</dbReference>
<dbReference type="FunFam" id="2.60.120.290:FF:000013">
    <property type="entry name" value="Membrane frizzled-related protein"/>
    <property type="match status" value="1"/>
</dbReference>
<dbReference type="InterPro" id="IPR001212">
    <property type="entry name" value="Somatomedin_B_dom"/>
</dbReference>
<comment type="caution">
    <text evidence="3">Lacks conserved residue(s) required for the propagation of feature annotation.</text>
</comment>
<keyword evidence="1" id="KW-0677">Repeat</keyword>
<dbReference type="SUPFAM" id="SSF90188">
    <property type="entry name" value="Somatomedin B domain"/>
    <property type="match status" value="7"/>
</dbReference>
<reference evidence="8" key="1">
    <citation type="submission" date="2012-01" db="EMBL/GenBank/DDBJ databases">
        <authorList>
            <person name="Walter R."/>
            <person name="Schartl M."/>
            <person name="Warren W."/>
        </authorList>
    </citation>
    <scope>NUCLEOTIDE SEQUENCE [LARGE SCALE GENOMIC DNA]</scope>
    <source>
        <strain evidence="8">JP 163 A</strain>
    </source>
</reference>
<protein>
    <submittedName>
        <fullName evidence="7">CUB and zona pellucida-like domains 1, tandem duplicate 2</fullName>
    </submittedName>
</protein>
<sequence>MGSCSCSTSCQWNGNCCHDYYSYCGYTDTTAYPTTSQQSCENNCGSYLGSCSCQYSCQWNGNCCHDYYSYCGYTDTTAYPTTSQPSCRYNCGYNMGSCSCSTSCQWNGNCCHDYYSYCGYTDTTAYPTTSQPSCRYNCGYNMGSCSCSTSCQWNGNCCHDYYSYCGYTDTTAYPTTSQPSCRYNCGYNMGSCSCSTSCQWNGNCCHDYYSYCGYTDTTAYPTTSQPSCRYNCGYNMGSCSCSTSCQWNGNCCHDYYSYCGYTDTTAYPTTSQQSCENNCGSYLGSCSCQYSCQWNGNCCHDYYSYCEWTTEVPTTGPCGGSLFGSGTISSPNHPDYYNDNSYCVWQLRAAYDQRIFLAFSYLQLENCCSCDYISIYDGPYTSSPYLGKVCNNSLSTFYSTSNYMTVIFRSDRSVVGRGFRAEFMSSLKPSSGRVDCSSDNMNIVINLAYLNSLGYNGHSLYLDDPYCKPNISSYEVVFSFPLNSCGTVKHLNSGRVVYTNNIRGFPSSQGEIVRQSYLKMNVNCTMEPDSVSQIMFVVSNGGNSSITGSGRYNTSMAFYTSSSFSYKTLLLSAKWMQC</sequence>
<evidence type="ECO:0000313" key="7">
    <source>
        <dbReference type="Ensembl" id="ENSXMAP00000002900.2"/>
    </source>
</evidence>
<dbReference type="GeneTree" id="ENSGT00940000165331"/>
<dbReference type="Pfam" id="PF00431">
    <property type="entry name" value="CUB"/>
    <property type="match status" value="1"/>
</dbReference>
<dbReference type="CDD" id="cd00041">
    <property type="entry name" value="CUB"/>
    <property type="match status" value="1"/>
</dbReference>
<feature type="domain" description="SMB" evidence="5">
    <location>
        <begin position="1"/>
        <end position="30"/>
    </location>
</feature>
<dbReference type="PANTHER" id="PTHR24251:SF41">
    <property type="entry name" value="DELETED IN MALIGNANT BRAIN TUMORS 1 PROTEIN-LIKE"/>
    <property type="match status" value="1"/>
</dbReference>
<dbReference type="HOGENOM" id="CLU_024908_1_1_1"/>
<evidence type="ECO:0000259" key="5">
    <source>
        <dbReference type="PROSITE" id="PS50958"/>
    </source>
</evidence>
<evidence type="ECO:0000259" key="6">
    <source>
        <dbReference type="PROSITE" id="PS51034"/>
    </source>
</evidence>
<dbReference type="PANTHER" id="PTHR24251">
    <property type="entry name" value="OVOCHYMASE-RELATED"/>
    <property type="match status" value="1"/>
</dbReference>
<feature type="domain" description="SMB" evidence="5">
    <location>
        <begin position="271"/>
        <end position="313"/>
    </location>
</feature>
<dbReference type="Gene3D" id="2.60.120.290">
    <property type="entry name" value="Spermadhesin, CUB domain"/>
    <property type="match status" value="1"/>
</dbReference>
<feature type="domain" description="SMB" evidence="5">
    <location>
        <begin position="130"/>
        <end position="171"/>
    </location>
</feature>
<evidence type="ECO:0000256" key="3">
    <source>
        <dbReference type="PROSITE-ProRule" id="PRU00059"/>
    </source>
</evidence>
<reference evidence="7" key="4">
    <citation type="submission" date="2025-09" db="UniProtKB">
        <authorList>
            <consortium name="Ensembl"/>
        </authorList>
    </citation>
    <scope>IDENTIFICATION</scope>
    <source>
        <strain evidence="7">JP 163 A</strain>
    </source>
</reference>
<dbReference type="SMART" id="SM00201">
    <property type="entry name" value="SO"/>
    <property type="match status" value="6"/>
</dbReference>
<feature type="domain" description="ZP" evidence="6">
    <location>
        <begin position="435"/>
        <end position="578"/>
    </location>
</feature>
<dbReference type="eggNOG" id="ENOG502RSDM">
    <property type="taxonomic scope" value="Eukaryota"/>
</dbReference>
<dbReference type="Proteomes" id="UP000002852">
    <property type="component" value="Unassembled WGS sequence"/>
</dbReference>
<dbReference type="InterPro" id="IPR001507">
    <property type="entry name" value="ZP_dom"/>
</dbReference>
<feature type="domain" description="CUB" evidence="4">
    <location>
        <begin position="306"/>
        <end position="426"/>
    </location>
</feature>
<feature type="domain" description="SMB" evidence="5">
    <location>
        <begin position="36"/>
        <end position="77"/>
    </location>
</feature>
<dbReference type="Gene3D" id="2.60.40.3210">
    <property type="entry name" value="Zona pellucida, ZP-N domain"/>
    <property type="match status" value="1"/>
</dbReference>
<dbReference type="Ensembl" id="ENSXMAT00000002905.2">
    <property type="protein sequence ID" value="ENSXMAP00000002900.2"/>
    <property type="gene ID" value="ENSXMAG00000002895.2"/>
</dbReference>
<proteinExistence type="predicted"/>
<evidence type="ECO:0000313" key="8">
    <source>
        <dbReference type="Proteomes" id="UP000002852"/>
    </source>
</evidence>
<dbReference type="PROSITE" id="PS51034">
    <property type="entry name" value="ZP_2"/>
    <property type="match status" value="1"/>
</dbReference>
<keyword evidence="2" id="KW-1015">Disulfide bond</keyword>
<evidence type="ECO:0000259" key="4">
    <source>
        <dbReference type="PROSITE" id="PS01180"/>
    </source>
</evidence>
<dbReference type="InterPro" id="IPR000859">
    <property type="entry name" value="CUB_dom"/>
</dbReference>
<feature type="domain" description="SMB" evidence="5">
    <location>
        <begin position="224"/>
        <end position="265"/>
    </location>
</feature>
<dbReference type="InParanoid" id="M3ZL08"/>